<reference evidence="3" key="1">
    <citation type="submission" date="2016-11" db="EMBL/GenBank/DDBJ databases">
        <authorList>
            <person name="Varghese N."/>
            <person name="Submissions S."/>
        </authorList>
    </citation>
    <scope>NUCLEOTIDE SEQUENCE [LARGE SCALE GENOMIC DNA]</scope>
    <source>
        <strain evidence="3">DSM 100564</strain>
    </source>
</reference>
<keyword evidence="1" id="KW-0812">Transmembrane</keyword>
<feature type="transmembrane region" description="Helical" evidence="1">
    <location>
        <begin position="230"/>
        <end position="247"/>
    </location>
</feature>
<protein>
    <recommendedName>
        <fullName evidence="4">4-amino-4-deoxy-L-arabinose transferase</fullName>
    </recommendedName>
</protein>
<feature type="transmembrane region" description="Helical" evidence="1">
    <location>
        <begin position="133"/>
        <end position="151"/>
    </location>
</feature>
<dbReference type="OrthoDB" id="1082056at2"/>
<evidence type="ECO:0000256" key="1">
    <source>
        <dbReference type="SAM" id="Phobius"/>
    </source>
</evidence>
<keyword evidence="1" id="KW-1133">Transmembrane helix</keyword>
<name>A0A1M6QJD9_9RHOB</name>
<dbReference type="AlphaFoldDB" id="A0A1M6QJD9"/>
<feature type="transmembrane region" description="Helical" evidence="1">
    <location>
        <begin position="437"/>
        <end position="457"/>
    </location>
</feature>
<evidence type="ECO:0000313" key="2">
    <source>
        <dbReference type="EMBL" id="SHK20389.1"/>
    </source>
</evidence>
<feature type="transmembrane region" description="Helical" evidence="1">
    <location>
        <begin position="394"/>
        <end position="417"/>
    </location>
</feature>
<accession>A0A1M6QJD9</accession>
<sequence length="604" mass="64878">MPTLQNASPVDRWLKIVLVVVLVLTLGKAVNIAFDPMTRLANGDNDDILRFLQVKAWLEGQGWFDARMYRLLAPEGLDLHWSRYVDLGIAVLVLPLSAFLPLDAALGLGIVLWPTLLFVALVLLTVRTAQRTFGSLTAIIAVCAIVMWQPIGQNYFLPTRIDHHNIQILLTTAMVFTLIFPGRKAVLGIVGGALAGFSLAIGLELLLTIALTGVVLALRAVFGREAQSTQFLAFCAAFAVSAALFFAGQNAPQVWTVSRCDVLSVPYLALTAMGSGVAVIYTLFARRIAFVGLRLGILVALSAGGVVLLLPLIEPCFSGPYGALPEDVKKVIYGSIIEARPALGPLLSGDKVTFIYIVPPLSAVLVTSGIWLWRTVTIEDRGGVQTRRLGTLLIFGWLGLLACLWQTRLILMGAAVYPLLVGVAVANLLELRKGKRASLATLGFIGVISTTLFAPTLQKASAFMSSGAPEGTSKAQRSADTCRDPDMLRSLSAIPSARIFAATNVTAPMMLVTEHIGLTGPYHRSPDAMADGIIPLYSDETTLRDALARTQADYLLLCRDATFWKDTGFATALAKGFVAQGLTPVDGLHEDLLLLAVDRTKTVD</sequence>
<dbReference type="Proteomes" id="UP000183982">
    <property type="component" value="Unassembled WGS sequence"/>
</dbReference>
<keyword evidence="1" id="KW-0472">Membrane</keyword>
<feature type="transmembrane region" description="Helical" evidence="1">
    <location>
        <begin position="12"/>
        <end position="34"/>
    </location>
</feature>
<feature type="transmembrane region" description="Helical" evidence="1">
    <location>
        <begin position="267"/>
        <end position="284"/>
    </location>
</feature>
<dbReference type="EMBL" id="FQZQ01000022">
    <property type="protein sequence ID" value="SHK20389.1"/>
    <property type="molecule type" value="Genomic_DNA"/>
</dbReference>
<evidence type="ECO:0008006" key="4">
    <source>
        <dbReference type="Google" id="ProtNLM"/>
    </source>
</evidence>
<feature type="transmembrane region" description="Helical" evidence="1">
    <location>
        <begin position="291"/>
        <end position="313"/>
    </location>
</feature>
<feature type="transmembrane region" description="Helical" evidence="1">
    <location>
        <begin position="353"/>
        <end position="373"/>
    </location>
</feature>
<dbReference type="RefSeq" id="WP_073255298.1">
    <property type="nucleotide sequence ID" value="NZ_FQZQ01000022.1"/>
</dbReference>
<evidence type="ECO:0000313" key="3">
    <source>
        <dbReference type="Proteomes" id="UP000183982"/>
    </source>
</evidence>
<feature type="transmembrane region" description="Helical" evidence="1">
    <location>
        <begin position="106"/>
        <end position="126"/>
    </location>
</feature>
<keyword evidence="3" id="KW-1185">Reference proteome</keyword>
<feature type="transmembrane region" description="Helical" evidence="1">
    <location>
        <begin position="185"/>
        <end position="218"/>
    </location>
</feature>
<proteinExistence type="predicted"/>
<gene>
    <name evidence="2" type="ORF">SAMN05444000_12217</name>
</gene>
<organism evidence="2 3">
    <name type="scientific">Shimia gijangensis</name>
    <dbReference type="NCBI Taxonomy" id="1470563"/>
    <lineage>
        <taxon>Bacteria</taxon>
        <taxon>Pseudomonadati</taxon>
        <taxon>Pseudomonadota</taxon>
        <taxon>Alphaproteobacteria</taxon>
        <taxon>Rhodobacterales</taxon>
        <taxon>Roseobacteraceae</taxon>
    </lineage>
</organism>
<dbReference type="STRING" id="1470563.SAMN05444000_12217"/>